<accession>A0ABN2MNW7</accession>
<evidence type="ECO:0000256" key="1">
    <source>
        <dbReference type="ARBA" id="ARBA00010641"/>
    </source>
</evidence>
<dbReference type="InterPro" id="IPR039425">
    <property type="entry name" value="RNA_pol_sigma-70-like"/>
</dbReference>
<evidence type="ECO:0000259" key="8">
    <source>
        <dbReference type="Pfam" id="PF08281"/>
    </source>
</evidence>
<organism evidence="9 10">
    <name type="scientific">Pseudonocardia ailaonensis</name>
    <dbReference type="NCBI Taxonomy" id="367279"/>
    <lineage>
        <taxon>Bacteria</taxon>
        <taxon>Bacillati</taxon>
        <taxon>Actinomycetota</taxon>
        <taxon>Actinomycetes</taxon>
        <taxon>Pseudonocardiales</taxon>
        <taxon>Pseudonocardiaceae</taxon>
        <taxon>Pseudonocardia</taxon>
    </lineage>
</organism>
<dbReference type="InterPro" id="IPR036388">
    <property type="entry name" value="WH-like_DNA-bd_sf"/>
</dbReference>
<feature type="domain" description="RNA polymerase sigma-70 region 2" evidence="7">
    <location>
        <begin position="125"/>
        <end position="192"/>
    </location>
</feature>
<dbReference type="InterPro" id="IPR013325">
    <property type="entry name" value="RNA_pol_sigma_r2"/>
</dbReference>
<dbReference type="PANTHER" id="PTHR43133">
    <property type="entry name" value="RNA POLYMERASE ECF-TYPE SIGMA FACTO"/>
    <property type="match status" value="1"/>
</dbReference>
<proteinExistence type="inferred from homology"/>
<keyword evidence="5" id="KW-0804">Transcription</keyword>
<dbReference type="Gene3D" id="1.10.10.10">
    <property type="entry name" value="Winged helix-like DNA-binding domain superfamily/Winged helix DNA-binding domain"/>
    <property type="match status" value="1"/>
</dbReference>
<comment type="similarity">
    <text evidence="1">Belongs to the sigma-70 factor family. ECF subfamily.</text>
</comment>
<dbReference type="Pfam" id="PF04542">
    <property type="entry name" value="Sigma70_r2"/>
    <property type="match status" value="1"/>
</dbReference>
<dbReference type="SUPFAM" id="SSF88946">
    <property type="entry name" value="Sigma2 domain of RNA polymerase sigma factors"/>
    <property type="match status" value="1"/>
</dbReference>
<dbReference type="Gene3D" id="1.10.1740.10">
    <property type="match status" value="1"/>
</dbReference>
<evidence type="ECO:0000256" key="5">
    <source>
        <dbReference type="ARBA" id="ARBA00023163"/>
    </source>
</evidence>
<comment type="caution">
    <text evidence="9">The sequence shown here is derived from an EMBL/GenBank/DDBJ whole genome shotgun (WGS) entry which is preliminary data.</text>
</comment>
<evidence type="ECO:0000313" key="9">
    <source>
        <dbReference type="EMBL" id="GAA1833301.1"/>
    </source>
</evidence>
<keyword evidence="2" id="KW-0805">Transcription regulation</keyword>
<feature type="domain" description="RNA polymerase sigma factor 70 region 4 type 2" evidence="8">
    <location>
        <begin position="225"/>
        <end position="276"/>
    </location>
</feature>
<dbReference type="NCBIfam" id="TIGR02937">
    <property type="entry name" value="sigma70-ECF"/>
    <property type="match status" value="1"/>
</dbReference>
<reference evidence="9 10" key="1">
    <citation type="journal article" date="2019" name="Int. J. Syst. Evol. Microbiol.">
        <title>The Global Catalogue of Microorganisms (GCM) 10K type strain sequencing project: providing services to taxonomists for standard genome sequencing and annotation.</title>
        <authorList>
            <consortium name="The Broad Institute Genomics Platform"/>
            <consortium name="The Broad Institute Genome Sequencing Center for Infectious Disease"/>
            <person name="Wu L."/>
            <person name="Ma J."/>
        </authorList>
    </citation>
    <scope>NUCLEOTIDE SEQUENCE [LARGE SCALE GENOMIC DNA]</scope>
    <source>
        <strain evidence="9 10">JCM 16009</strain>
    </source>
</reference>
<evidence type="ECO:0008006" key="11">
    <source>
        <dbReference type="Google" id="ProtNLM"/>
    </source>
</evidence>
<keyword evidence="3" id="KW-0731">Sigma factor</keyword>
<sequence length="305" mass="32178">MQEYRAVPPKASKGTSVPEGFYRNAAEGSPSAGDASCAGEGIPVVRHHLLSRSLAMSAPLSVSAVEPPEPPARPNLVAVPDLPAERPVEQQGRPARPVPAPALLEQYVAGAVAGDTRARDLLLAEIRPLVLRYCRARLGRQESVIGSAEDVAQDVCLAVLAALPTYTVKGLSFRAFVYGIAAHKVTDTFRAIGRNKSEPVAEVPDTSVLLDGPEHLTLTAELNARLGELLGILTDRQREVLVLRVVVGLSAEETAQMVGSTPGAVRVTQHRALARLRQVVTGERPTGRGGEVGGAPEQDRGRAAG</sequence>
<evidence type="ECO:0000256" key="3">
    <source>
        <dbReference type="ARBA" id="ARBA00023082"/>
    </source>
</evidence>
<dbReference type="InterPro" id="IPR007627">
    <property type="entry name" value="RNA_pol_sigma70_r2"/>
</dbReference>
<evidence type="ECO:0000256" key="6">
    <source>
        <dbReference type="SAM" id="MobiDB-lite"/>
    </source>
</evidence>
<dbReference type="InterPro" id="IPR014284">
    <property type="entry name" value="RNA_pol_sigma-70_dom"/>
</dbReference>
<keyword evidence="4" id="KW-0238">DNA-binding</keyword>
<feature type="region of interest" description="Disordered" evidence="6">
    <location>
        <begin position="280"/>
        <end position="305"/>
    </location>
</feature>
<dbReference type="CDD" id="cd06171">
    <property type="entry name" value="Sigma70_r4"/>
    <property type="match status" value="1"/>
</dbReference>
<evidence type="ECO:0000256" key="4">
    <source>
        <dbReference type="ARBA" id="ARBA00023125"/>
    </source>
</evidence>
<dbReference type="SUPFAM" id="SSF88659">
    <property type="entry name" value="Sigma3 and sigma4 domains of RNA polymerase sigma factors"/>
    <property type="match status" value="1"/>
</dbReference>
<dbReference type="InterPro" id="IPR013249">
    <property type="entry name" value="RNA_pol_sigma70_r4_t2"/>
</dbReference>
<keyword evidence="10" id="KW-1185">Reference proteome</keyword>
<dbReference type="Pfam" id="PF08281">
    <property type="entry name" value="Sigma70_r4_2"/>
    <property type="match status" value="1"/>
</dbReference>
<evidence type="ECO:0000313" key="10">
    <source>
        <dbReference type="Proteomes" id="UP001500449"/>
    </source>
</evidence>
<name>A0ABN2MNW7_9PSEU</name>
<protein>
    <recommendedName>
        <fullName evidence="11">RNA polymerase sigma-70 factor (ECF subfamily)</fullName>
    </recommendedName>
</protein>
<feature type="region of interest" description="Disordered" evidence="6">
    <location>
        <begin position="1"/>
        <end position="38"/>
    </location>
</feature>
<dbReference type="InterPro" id="IPR013324">
    <property type="entry name" value="RNA_pol_sigma_r3/r4-like"/>
</dbReference>
<dbReference type="PANTHER" id="PTHR43133:SF58">
    <property type="entry name" value="ECF RNA POLYMERASE SIGMA FACTOR SIGD"/>
    <property type="match status" value="1"/>
</dbReference>
<evidence type="ECO:0000256" key="2">
    <source>
        <dbReference type="ARBA" id="ARBA00023015"/>
    </source>
</evidence>
<dbReference type="Proteomes" id="UP001500449">
    <property type="component" value="Unassembled WGS sequence"/>
</dbReference>
<dbReference type="NCBIfam" id="NF007230">
    <property type="entry name" value="PRK09648.1"/>
    <property type="match status" value="1"/>
</dbReference>
<gene>
    <name evidence="9" type="ORF">GCM10009836_09310</name>
</gene>
<evidence type="ECO:0000259" key="7">
    <source>
        <dbReference type="Pfam" id="PF04542"/>
    </source>
</evidence>
<dbReference type="EMBL" id="BAAAQK010000003">
    <property type="protein sequence ID" value="GAA1833301.1"/>
    <property type="molecule type" value="Genomic_DNA"/>
</dbReference>